<keyword evidence="1" id="KW-0805">Transcription regulation</keyword>
<protein>
    <recommendedName>
        <fullName evidence="6">NAC domain-containing protein</fullName>
    </recommendedName>
</protein>
<feature type="domain" description="NAC" evidence="6">
    <location>
        <begin position="9"/>
        <end position="171"/>
    </location>
</feature>
<dbReference type="PANTHER" id="PTHR31719:SF243">
    <property type="entry name" value="NAC DOMAIN-CONTAINING PROTEIN"/>
    <property type="match status" value="1"/>
</dbReference>
<dbReference type="SUPFAM" id="SSF101941">
    <property type="entry name" value="NAC domain"/>
    <property type="match status" value="1"/>
</dbReference>
<dbReference type="PANTHER" id="PTHR31719">
    <property type="entry name" value="NAC TRANSCRIPTION FACTOR 56"/>
    <property type="match status" value="1"/>
</dbReference>
<evidence type="ECO:0000256" key="5">
    <source>
        <dbReference type="SAM" id="MobiDB-lite"/>
    </source>
</evidence>
<evidence type="ECO:0000256" key="2">
    <source>
        <dbReference type="ARBA" id="ARBA00023125"/>
    </source>
</evidence>
<accession>A0A368SLT3</accession>
<feature type="region of interest" description="Disordered" evidence="5">
    <location>
        <begin position="340"/>
        <end position="373"/>
    </location>
</feature>
<proteinExistence type="predicted"/>
<evidence type="ECO:0000256" key="4">
    <source>
        <dbReference type="ARBA" id="ARBA00023242"/>
    </source>
</evidence>
<dbReference type="InterPro" id="IPR003441">
    <property type="entry name" value="NAC-dom"/>
</dbReference>
<dbReference type="GO" id="GO:0003677">
    <property type="term" value="F:DNA binding"/>
    <property type="evidence" value="ECO:0007669"/>
    <property type="project" value="UniProtKB-KW"/>
</dbReference>
<dbReference type="InterPro" id="IPR036093">
    <property type="entry name" value="NAC_dom_sf"/>
</dbReference>
<organism evidence="7">
    <name type="scientific">Setaria italica</name>
    <name type="common">Foxtail millet</name>
    <name type="synonym">Panicum italicum</name>
    <dbReference type="NCBI Taxonomy" id="4555"/>
    <lineage>
        <taxon>Eukaryota</taxon>
        <taxon>Viridiplantae</taxon>
        <taxon>Streptophyta</taxon>
        <taxon>Embryophyta</taxon>
        <taxon>Tracheophyta</taxon>
        <taxon>Spermatophyta</taxon>
        <taxon>Magnoliopsida</taxon>
        <taxon>Liliopsida</taxon>
        <taxon>Poales</taxon>
        <taxon>Poaceae</taxon>
        <taxon>PACMAD clade</taxon>
        <taxon>Panicoideae</taxon>
        <taxon>Panicodae</taxon>
        <taxon>Paniceae</taxon>
        <taxon>Cenchrinae</taxon>
        <taxon>Setaria</taxon>
    </lineage>
</organism>
<dbReference type="EMBL" id="CM003536">
    <property type="protein sequence ID" value="RCV43382.1"/>
    <property type="molecule type" value="Genomic_DNA"/>
</dbReference>
<dbReference type="PROSITE" id="PS51005">
    <property type="entry name" value="NAC"/>
    <property type="match status" value="1"/>
</dbReference>
<keyword evidence="2" id="KW-0238">DNA-binding</keyword>
<dbReference type="GO" id="GO:0006355">
    <property type="term" value="P:regulation of DNA-templated transcription"/>
    <property type="evidence" value="ECO:0007669"/>
    <property type="project" value="InterPro"/>
</dbReference>
<evidence type="ECO:0000313" key="7">
    <source>
        <dbReference type="EMBL" id="RCV43382.1"/>
    </source>
</evidence>
<dbReference type="OrthoDB" id="694317at2759"/>
<dbReference type="Gene3D" id="2.170.150.80">
    <property type="entry name" value="NAC domain"/>
    <property type="match status" value="1"/>
</dbReference>
<name>A0A368SLT3_SETIT</name>
<evidence type="ECO:0000256" key="3">
    <source>
        <dbReference type="ARBA" id="ARBA00023163"/>
    </source>
</evidence>
<keyword evidence="3" id="KW-0804">Transcription</keyword>
<gene>
    <name evidence="7" type="ORF">SETIT_9G289900v2</name>
</gene>
<sequence>MAPLAADTPQPDDPAPTSSDDRLLSFLRLKLAGEALPAAAGALFHDCDIYAADPATLTAGYLPAPARKGEGYSWFFFTFVRPKSSTDSRKKRMVGGGAGTWHSERAPRAVHDDEGNCVGHTQYFSYKRKTGKSCSERTDWYMVEFTDGQEGDHDRIHGGEPVLVLCKIYKAHSGSRSSSSSSRSARKRKATEEHADPSSAPLKAKRRLFSSSAPTQLPASQEQVSSRVTMVTSRLELQGEAAKVEPEAYHGEIDDHALDDFLQFMKSEFQTDSTSDYLNFSTNPEASQEQVSSRVTMATSGLELQSEAAKVEPEAYHGETDDDTVDDLLLYWESQCKTNSTSDYQKFSPNPEASASQSKTSTTHPSSLMSETEMSQAKIGDTSDYLRFWPEPEASQGMSNSTSDYLKFSPEAEATENMTNTAPPSLVMSEPGMTAQGKIGGTSDNLRLWSDLEAFQGMINSPSPSLLTSEPWMTLSFGSEPEVSQGMIQSTSEYLNFSPKTEALQKTRTTPRSLLMFEPEVQAPQGESETSALDWGIQMAGVGTTPVLVHCNDNSTAASCSCSLGWFVGAPPKYDMWSTTGFPSSPSMFGAPALWSC</sequence>
<dbReference type="AlphaFoldDB" id="A0A368SLT3"/>
<keyword evidence="4" id="KW-0539">Nucleus</keyword>
<evidence type="ECO:0000256" key="1">
    <source>
        <dbReference type="ARBA" id="ARBA00023015"/>
    </source>
</evidence>
<dbReference type="Pfam" id="PF02365">
    <property type="entry name" value="NAM"/>
    <property type="match status" value="1"/>
</dbReference>
<feature type="region of interest" description="Disordered" evidence="5">
    <location>
        <begin position="173"/>
        <end position="203"/>
    </location>
</feature>
<reference evidence="7" key="2">
    <citation type="submission" date="2015-07" db="EMBL/GenBank/DDBJ databases">
        <authorList>
            <person name="Noorani M."/>
        </authorList>
    </citation>
    <scope>NUCLEOTIDE SEQUENCE</scope>
    <source>
        <strain evidence="7">Yugu1</strain>
    </source>
</reference>
<reference evidence="7" key="1">
    <citation type="journal article" date="2012" name="Nat. Biotechnol.">
        <title>Reference genome sequence of the model plant Setaria.</title>
        <authorList>
            <person name="Bennetzen J.L."/>
            <person name="Schmutz J."/>
            <person name="Wang H."/>
            <person name="Percifield R."/>
            <person name="Hawkins J."/>
            <person name="Pontaroli A.C."/>
            <person name="Estep M."/>
            <person name="Feng L."/>
            <person name="Vaughn J.N."/>
            <person name="Grimwood J."/>
            <person name="Jenkins J."/>
            <person name="Barry K."/>
            <person name="Lindquist E."/>
            <person name="Hellsten U."/>
            <person name="Deshpande S."/>
            <person name="Wang X."/>
            <person name="Wu X."/>
            <person name="Mitros T."/>
            <person name="Triplett J."/>
            <person name="Yang X."/>
            <person name="Ye C.Y."/>
            <person name="Mauro-Herrera M."/>
            <person name="Wang L."/>
            <person name="Li P."/>
            <person name="Sharma M."/>
            <person name="Sharma R."/>
            <person name="Ronald P.C."/>
            <person name="Panaud O."/>
            <person name="Kellogg E.A."/>
            <person name="Brutnell T.P."/>
            <person name="Doust A.N."/>
            <person name="Tuskan G.A."/>
            <person name="Rokhsar D."/>
            <person name="Devos K.M."/>
        </authorList>
    </citation>
    <scope>NUCLEOTIDE SEQUENCE [LARGE SCALE GENOMIC DNA]</scope>
    <source>
        <strain evidence="7">Yugu1</strain>
    </source>
</reference>
<evidence type="ECO:0000259" key="6">
    <source>
        <dbReference type="PROSITE" id="PS51005"/>
    </source>
</evidence>